<evidence type="ECO:0000256" key="1">
    <source>
        <dbReference type="SAM" id="Phobius"/>
    </source>
</evidence>
<proteinExistence type="predicted"/>
<dbReference type="PANTHER" id="PTHR23028">
    <property type="entry name" value="ACETYLTRANSFERASE"/>
    <property type="match status" value="1"/>
</dbReference>
<sequence>MTAVVAQHNGLLPFGWTGVWLFFVISGFVVTQSVISRPSADSPAQGLSRFFERRVRRIVPIYYAYIGAALLFCLFVGGEADPIVFASLLGFFNNIAMTLGHGALRLWPVGHLWTISVEMQFYAVYGVLLFLMSRNRLMVLLACSVVAAPILRMLASIYISGFGWDSEAMAFAIYAGSFLHVDAFAVGALLAMATQKGLIDRIARPLAVTGFSVLGCYATIYVSINYSTGARGIDAFRNVISGIIWGQYREVFLYSAVVMASGGLVALAAVKDPLVDWLLRSRVLQRIGEISYGAYVYHALAIVLCWSFLREIFGVPGDDWPLHWRIARFVLSYTLTIVAAELSYRYFETGFIRGKRGKTTAAQVPPYSTADLR</sequence>
<dbReference type="Pfam" id="PF01757">
    <property type="entry name" value="Acyl_transf_3"/>
    <property type="match status" value="1"/>
</dbReference>
<protein>
    <recommendedName>
        <fullName evidence="2">Acyltransferase 3 domain-containing protein</fullName>
    </recommendedName>
</protein>
<feature type="transmembrane region" description="Helical" evidence="1">
    <location>
        <begin position="329"/>
        <end position="347"/>
    </location>
</feature>
<feature type="transmembrane region" description="Helical" evidence="1">
    <location>
        <begin position="138"/>
        <end position="159"/>
    </location>
</feature>
<feature type="transmembrane region" description="Helical" evidence="1">
    <location>
        <begin position="171"/>
        <end position="193"/>
    </location>
</feature>
<feature type="transmembrane region" description="Helical" evidence="1">
    <location>
        <begin position="251"/>
        <end position="270"/>
    </location>
</feature>
<feature type="transmembrane region" description="Helical" evidence="1">
    <location>
        <begin position="61"/>
        <end position="92"/>
    </location>
</feature>
<feature type="domain" description="Acyltransferase 3" evidence="2">
    <location>
        <begin position="17"/>
        <end position="337"/>
    </location>
</feature>
<dbReference type="GO" id="GO:0016747">
    <property type="term" value="F:acyltransferase activity, transferring groups other than amino-acyl groups"/>
    <property type="evidence" value="ECO:0007669"/>
    <property type="project" value="InterPro"/>
</dbReference>
<keyword evidence="1" id="KW-1133">Transmembrane helix</keyword>
<feature type="transmembrane region" description="Helical" evidence="1">
    <location>
        <begin position="20"/>
        <end position="40"/>
    </location>
</feature>
<dbReference type="AlphaFoldDB" id="A0A916RMK1"/>
<comment type="caution">
    <text evidence="3">The sequence shown here is derived from an EMBL/GenBank/DDBJ whole genome shotgun (WGS) entry which is preliminary data.</text>
</comment>
<reference evidence="3" key="1">
    <citation type="journal article" date="2014" name="Int. J. Syst. Evol. Microbiol.">
        <title>Complete genome sequence of Corynebacterium casei LMG S-19264T (=DSM 44701T), isolated from a smear-ripened cheese.</title>
        <authorList>
            <consortium name="US DOE Joint Genome Institute (JGI-PGF)"/>
            <person name="Walter F."/>
            <person name="Albersmeier A."/>
            <person name="Kalinowski J."/>
            <person name="Ruckert C."/>
        </authorList>
    </citation>
    <scope>NUCLEOTIDE SEQUENCE</scope>
    <source>
        <strain evidence="3">CGMCC 1.15320</strain>
    </source>
</reference>
<keyword evidence="1" id="KW-0812">Transmembrane</keyword>
<evidence type="ECO:0000313" key="4">
    <source>
        <dbReference type="Proteomes" id="UP000636264"/>
    </source>
</evidence>
<feature type="transmembrane region" description="Helical" evidence="1">
    <location>
        <begin position="290"/>
        <end position="309"/>
    </location>
</feature>
<dbReference type="InterPro" id="IPR050879">
    <property type="entry name" value="Acyltransferase_3"/>
</dbReference>
<feature type="transmembrane region" description="Helical" evidence="1">
    <location>
        <begin position="205"/>
        <end position="224"/>
    </location>
</feature>
<organism evidence="3 4">
    <name type="scientific">Nitratireductor aestuarii</name>
    <dbReference type="NCBI Taxonomy" id="1735103"/>
    <lineage>
        <taxon>Bacteria</taxon>
        <taxon>Pseudomonadati</taxon>
        <taxon>Pseudomonadota</taxon>
        <taxon>Alphaproteobacteria</taxon>
        <taxon>Hyphomicrobiales</taxon>
        <taxon>Phyllobacteriaceae</taxon>
        <taxon>Nitratireductor</taxon>
    </lineage>
</organism>
<dbReference type="EMBL" id="BMIF01000002">
    <property type="protein sequence ID" value="GGA59614.1"/>
    <property type="molecule type" value="Genomic_DNA"/>
</dbReference>
<reference evidence="3" key="2">
    <citation type="submission" date="2020-09" db="EMBL/GenBank/DDBJ databases">
        <authorList>
            <person name="Sun Q."/>
            <person name="Zhou Y."/>
        </authorList>
    </citation>
    <scope>NUCLEOTIDE SEQUENCE</scope>
    <source>
        <strain evidence="3">CGMCC 1.15320</strain>
    </source>
</reference>
<accession>A0A916RMK1</accession>
<evidence type="ECO:0000313" key="3">
    <source>
        <dbReference type="EMBL" id="GGA59614.1"/>
    </source>
</evidence>
<dbReference type="GO" id="GO:0016020">
    <property type="term" value="C:membrane"/>
    <property type="evidence" value="ECO:0007669"/>
    <property type="project" value="TreeGrafter"/>
</dbReference>
<keyword evidence="4" id="KW-1185">Reference proteome</keyword>
<dbReference type="InterPro" id="IPR002656">
    <property type="entry name" value="Acyl_transf_3_dom"/>
</dbReference>
<evidence type="ECO:0000259" key="2">
    <source>
        <dbReference type="Pfam" id="PF01757"/>
    </source>
</evidence>
<dbReference type="Proteomes" id="UP000636264">
    <property type="component" value="Unassembled WGS sequence"/>
</dbReference>
<gene>
    <name evidence="3" type="ORF">GCM10011385_11720</name>
</gene>
<dbReference type="GO" id="GO:0009103">
    <property type="term" value="P:lipopolysaccharide biosynthetic process"/>
    <property type="evidence" value="ECO:0007669"/>
    <property type="project" value="TreeGrafter"/>
</dbReference>
<name>A0A916RMK1_9HYPH</name>
<dbReference type="PANTHER" id="PTHR23028:SF53">
    <property type="entry name" value="ACYL_TRANSF_3 DOMAIN-CONTAINING PROTEIN"/>
    <property type="match status" value="1"/>
</dbReference>
<keyword evidence="1" id="KW-0472">Membrane</keyword>
<feature type="transmembrane region" description="Helical" evidence="1">
    <location>
        <begin position="112"/>
        <end position="131"/>
    </location>
</feature>